<feature type="transmembrane region" description="Helical" evidence="1">
    <location>
        <begin position="122"/>
        <end position="140"/>
    </location>
</feature>
<organism evidence="2 3">
    <name type="scientific">Eisenbergiella tayi</name>
    <dbReference type="NCBI Taxonomy" id="1432052"/>
    <lineage>
        <taxon>Bacteria</taxon>
        <taxon>Bacillati</taxon>
        <taxon>Bacillota</taxon>
        <taxon>Clostridia</taxon>
        <taxon>Lachnospirales</taxon>
        <taxon>Lachnospiraceae</taxon>
        <taxon>Eisenbergiella</taxon>
    </lineage>
</organism>
<gene>
    <name evidence="2" type="ORF">BEI61_01712</name>
</gene>
<feature type="transmembrane region" description="Helical" evidence="1">
    <location>
        <begin position="274"/>
        <end position="294"/>
    </location>
</feature>
<accession>A0A1E3AAP0</accession>
<dbReference type="Proteomes" id="UP000094067">
    <property type="component" value="Unassembled WGS sequence"/>
</dbReference>
<keyword evidence="1" id="KW-0472">Membrane</keyword>
<feature type="transmembrane region" description="Helical" evidence="1">
    <location>
        <begin position="375"/>
        <end position="392"/>
    </location>
</feature>
<keyword evidence="1" id="KW-0812">Transmembrane</keyword>
<sequence>MKLKKKLFKYRTGLLMTAGCIIIMVITLFFVGEKNVPYVLGDEFGYWTSAAYFFGYDWSGIASINGYFSFGYGLLLTPLFLLKDSVLMYRTAIVMNALFLVGSFALAYIAGQKLFPKIRAEIILLLAFAASVYPSYLGYVQTNMSESLLLCLSWVVINLLLSLEKRDTAVKIIGLGITVGYAYMVHMRALALVAACIVYLIYLFYRKKITLRKLCLFLIIILSMIVITHVVKAIITSNVYLDGSLSGSNDYAGQLGKIKYIFTFQGMIDFINSILGKLFYLGAATYTVFYWGIVRIYKEIRNIFKPSALKDTNHIYIFLAVLLIFTIGISSIFMVFASRVDVLMYGRYNEHILGLFILAGLYEILYFLKKKTCTIMMMVHILLGLFIAWVINKNNITDINSFNIMGIFRYMCTGSWEVIKDDYMYAMILSVAVLTICIYIIFIIFQRLKVIALVSIIGIYLYAYFGTYTAMANGQYAVQNFKYKEICEVVESEDNVVYCVYSEKEDTAIAGLWGGRIQFLNPQSKIVAVDIENLETENCEDSLIFTKSNSKVLPYLFENYINIGRSDDFEMFQGMKIDVR</sequence>
<evidence type="ECO:0008006" key="4">
    <source>
        <dbReference type="Google" id="ProtNLM"/>
    </source>
</evidence>
<feature type="transmembrane region" description="Helical" evidence="1">
    <location>
        <begin position="315"/>
        <end position="336"/>
    </location>
</feature>
<dbReference type="RefSeq" id="WP_069151972.1">
    <property type="nucleotide sequence ID" value="NZ_MCGH01000002.1"/>
</dbReference>
<feature type="transmembrane region" description="Helical" evidence="1">
    <location>
        <begin position="87"/>
        <end position="110"/>
    </location>
</feature>
<evidence type="ECO:0000313" key="2">
    <source>
        <dbReference type="EMBL" id="ODM05823.1"/>
    </source>
</evidence>
<feature type="transmembrane region" description="Helical" evidence="1">
    <location>
        <begin position="183"/>
        <end position="202"/>
    </location>
</feature>
<dbReference type="EMBL" id="MCGH01000002">
    <property type="protein sequence ID" value="ODM05823.1"/>
    <property type="molecule type" value="Genomic_DNA"/>
</dbReference>
<evidence type="ECO:0000313" key="3">
    <source>
        <dbReference type="Proteomes" id="UP000094067"/>
    </source>
</evidence>
<feature type="transmembrane region" description="Helical" evidence="1">
    <location>
        <begin position="423"/>
        <end position="445"/>
    </location>
</feature>
<feature type="transmembrane region" description="Helical" evidence="1">
    <location>
        <begin position="348"/>
        <end position="368"/>
    </location>
</feature>
<feature type="transmembrane region" description="Helical" evidence="1">
    <location>
        <begin position="450"/>
        <end position="471"/>
    </location>
</feature>
<evidence type="ECO:0000256" key="1">
    <source>
        <dbReference type="SAM" id="Phobius"/>
    </source>
</evidence>
<feature type="transmembrane region" description="Helical" evidence="1">
    <location>
        <begin position="51"/>
        <end position="75"/>
    </location>
</feature>
<feature type="transmembrane region" description="Helical" evidence="1">
    <location>
        <begin position="214"/>
        <end position="235"/>
    </location>
</feature>
<dbReference type="AlphaFoldDB" id="A0A1E3AAP0"/>
<reference evidence="2 3" key="1">
    <citation type="submission" date="2016-07" db="EMBL/GenBank/DDBJ databases">
        <title>Characterization of isolates of Eisenbergiella tayi derived from blood cultures, using whole genome sequencing.</title>
        <authorList>
            <person name="Burdz T."/>
            <person name="Wiebe D."/>
            <person name="Huynh C."/>
            <person name="Bernard K."/>
        </authorList>
    </citation>
    <scope>NUCLEOTIDE SEQUENCE [LARGE SCALE GENOMIC DNA]</scope>
    <source>
        <strain evidence="2 3">NML 110608</strain>
    </source>
</reference>
<feature type="transmembrane region" description="Helical" evidence="1">
    <location>
        <begin position="147"/>
        <end position="163"/>
    </location>
</feature>
<keyword evidence="1" id="KW-1133">Transmembrane helix</keyword>
<proteinExistence type="predicted"/>
<protein>
    <recommendedName>
        <fullName evidence="4">Glycosyltransferase RgtA/B/C/D-like domain-containing protein</fullName>
    </recommendedName>
</protein>
<name>A0A1E3AAP0_9FIRM</name>
<feature type="transmembrane region" description="Helical" evidence="1">
    <location>
        <begin position="12"/>
        <end position="31"/>
    </location>
</feature>
<comment type="caution">
    <text evidence="2">The sequence shown here is derived from an EMBL/GenBank/DDBJ whole genome shotgun (WGS) entry which is preliminary data.</text>
</comment>